<evidence type="ECO:0000256" key="1">
    <source>
        <dbReference type="SAM" id="Phobius"/>
    </source>
</evidence>
<comment type="caution">
    <text evidence="2">The sequence shown here is derived from an EMBL/GenBank/DDBJ whole genome shotgun (WGS) entry which is preliminary data.</text>
</comment>
<keyword evidence="1" id="KW-1133">Transmembrane helix</keyword>
<protein>
    <submittedName>
        <fullName evidence="2">Uncharacterized protein</fullName>
    </submittedName>
</protein>
<evidence type="ECO:0000313" key="3">
    <source>
        <dbReference type="Proteomes" id="UP001482620"/>
    </source>
</evidence>
<gene>
    <name evidence="2" type="ORF">ILYODFUR_030987</name>
</gene>
<feature type="transmembrane region" description="Helical" evidence="1">
    <location>
        <begin position="140"/>
        <end position="160"/>
    </location>
</feature>
<feature type="transmembrane region" description="Helical" evidence="1">
    <location>
        <begin position="65"/>
        <end position="87"/>
    </location>
</feature>
<name>A0ABV0TZ66_9TELE</name>
<organism evidence="2 3">
    <name type="scientific">Ilyodon furcidens</name>
    <name type="common">goldbreast splitfin</name>
    <dbReference type="NCBI Taxonomy" id="33524"/>
    <lineage>
        <taxon>Eukaryota</taxon>
        <taxon>Metazoa</taxon>
        <taxon>Chordata</taxon>
        <taxon>Craniata</taxon>
        <taxon>Vertebrata</taxon>
        <taxon>Euteleostomi</taxon>
        <taxon>Actinopterygii</taxon>
        <taxon>Neopterygii</taxon>
        <taxon>Teleostei</taxon>
        <taxon>Neoteleostei</taxon>
        <taxon>Acanthomorphata</taxon>
        <taxon>Ovalentaria</taxon>
        <taxon>Atherinomorphae</taxon>
        <taxon>Cyprinodontiformes</taxon>
        <taxon>Goodeidae</taxon>
        <taxon>Ilyodon</taxon>
    </lineage>
</organism>
<reference evidence="2 3" key="1">
    <citation type="submission" date="2021-06" db="EMBL/GenBank/DDBJ databases">
        <authorList>
            <person name="Palmer J.M."/>
        </authorList>
    </citation>
    <scope>NUCLEOTIDE SEQUENCE [LARGE SCALE GENOMIC DNA]</scope>
    <source>
        <strain evidence="3">if_2019</strain>
        <tissue evidence="2">Muscle</tissue>
    </source>
</reference>
<feature type="transmembrane region" description="Helical" evidence="1">
    <location>
        <begin position="24"/>
        <end position="44"/>
    </location>
</feature>
<feature type="transmembrane region" description="Helical" evidence="1">
    <location>
        <begin position="93"/>
        <end position="119"/>
    </location>
</feature>
<accession>A0ABV0TZ66</accession>
<keyword evidence="1" id="KW-0812">Transmembrane</keyword>
<keyword evidence="1" id="KW-0472">Membrane</keyword>
<proteinExistence type="predicted"/>
<dbReference type="Proteomes" id="UP001482620">
    <property type="component" value="Unassembled WGS sequence"/>
</dbReference>
<evidence type="ECO:0000313" key="2">
    <source>
        <dbReference type="EMBL" id="MEQ2238219.1"/>
    </source>
</evidence>
<keyword evidence="3" id="KW-1185">Reference proteome</keyword>
<sequence length="170" mass="19418">MSPCDSKVAVDVFLHFLELIFSTILHWLFFIGFVSLFLHLLSFFPNVMKSAAFRLCGEGKDQHFFLSNVNFYLFITSESPCLFFFPVSFSQPFVFFCSLLSAIVLPCLSGAYFSLSIHISVSSSVVFRYLPAAERNSQQINVNVLLPYVHLFYLLCSVWSRTVVLTETTF</sequence>
<dbReference type="EMBL" id="JAHRIQ010051054">
    <property type="protein sequence ID" value="MEQ2238219.1"/>
    <property type="molecule type" value="Genomic_DNA"/>
</dbReference>